<evidence type="ECO:0008006" key="6">
    <source>
        <dbReference type="Google" id="ProtNLM"/>
    </source>
</evidence>
<dbReference type="GO" id="GO:0005737">
    <property type="term" value="C:cytoplasm"/>
    <property type="evidence" value="ECO:0007669"/>
    <property type="project" value="TreeGrafter"/>
</dbReference>
<dbReference type="PROSITE" id="PS51064">
    <property type="entry name" value="IRS_PTB"/>
    <property type="match status" value="1"/>
</dbReference>
<feature type="compositionally biased region" description="Low complexity" evidence="1">
    <location>
        <begin position="265"/>
        <end position="280"/>
    </location>
</feature>
<dbReference type="InterPro" id="IPR011993">
    <property type="entry name" value="PH-like_dom_sf"/>
</dbReference>
<reference evidence="4" key="2">
    <citation type="submission" date="2022-10" db="EMBL/GenBank/DDBJ databases">
        <authorList>
            <consortium name="ENA_rothamsted_submissions"/>
            <consortium name="culmorum"/>
            <person name="King R."/>
        </authorList>
    </citation>
    <scope>NUCLEOTIDE SEQUENCE</scope>
</reference>
<sequence length="471" mass="53099">MEQEEPIHQGILLIPPVGKLLKKSWQQKYCLLFKASKFGVERLEVYDTVDSKECKIITLEDCIKVQSKTTTILGITTRISSYEFGALHEQSMNQWLSAIQSVAFPDEISKIGSIEEDNDLYCSSGEGVFNVKLHPSPVSQRCCLESKNYTLVLTSAALQLKNIVDGKLLFTWPYCFIRRYGYKSGKFTFEAGRKCESGEGTFFLEHPNQQEIFRCLATKMKSMRKLLSGESSPPILDCGDAQLHAALSMEARSRTPLPPSPTVPSASITDSPISTISTKSQLGLNKPKPEAKPALKLKPAKPPRKFVTAPKLSPEPEDFAYEPVTRKYDEVEIRNNAWQTLGIESPNHMEQITEDEEQNYMSWGEVRRGIEAVKQPLAPSIIPQNVPTENDSAQYDKLNFFGSSSKLNFNSPYKQVFPIPVNPVEPPSYNEYDEVQCLQNEISVEDKRKADVAHHFHNEEPYAVISKPKRV</sequence>
<organism evidence="4 5">
    <name type="scientific">Phaedon cochleariae</name>
    <name type="common">Mustard beetle</name>
    <dbReference type="NCBI Taxonomy" id="80249"/>
    <lineage>
        <taxon>Eukaryota</taxon>
        <taxon>Metazoa</taxon>
        <taxon>Ecdysozoa</taxon>
        <taxon>Arthropoda</taxon>
        <taxon>Hexapoda</taxon>
        <taxon>Insecta</taxon>
        <taxon>Pterygota</taxon>
        <taxon>Neoptera</taxon>
        <taxon>Endopterygota</taxon>
        <taxon>Coleoptera</taxon>
        <taxon>Polyphaga</taxon>
        <taxon>Cucujiformia</taxon>
        <taxon>Chrysomeloidea</taxon>
        <taxon>Chrysomelidae</taxon>
        <taxon>Chrysomelinae</taxon>
        <taxon>Chrysomelini</taxon>
        <taxon>Phaedon</taxon>
    </lineage>
</organism>
<keyword evidence="5" id="KW-1185">Reference proteome</keyword>
<protein>
    <recommendedName>
        <fullName evidence="6">Insulin receptor substrate 1</fullName>
    </recommendedName>
</protein>
<dbReference type="InterPro" id="IPR050996">
    <property type="entry name" value="Docking_Protein_DOK"/>
</dbReference>
<dbReference type="AlphaFoldDB" id="A0A9N9SLM4"/>
<dbReference type="GO" id="GO:0043410">
    <property type="term" value="P:positive regulation of MAPK cascade"/>
    <property type="evidence" value="ECO:0007669"/>
    <property type="project" value="TreeGrafter"/>
</dbReference>
<reference evidence="4" key="1">
    <citation type="submission" date="2022-01" db="EMBL/GenBank/DDBJ databases">
        <authorList>
            <person name="King R."/>
        </authorList>
    </citation>
    <scope>NUCLEOTIDE SEQUENCE</scope>
</reference>
<evidence type="ECO:0000313" key="4">
    <source>
        <dbReference type="EMBL" id="CAG9822669.1"/>
    </source>
</evidence>
<dbReference type="PROSITE" id="PS50003">
    <property type="entry name" value="PH_DOMAIN"/>
    <property type="match status" value="1"/>
</dbReference>
<gene>
    <name evidence="4" type="ORF">PHAECO_LOCUS10539</name>
</gene>
<dbReference type="SUPFAM" id="SSF50729">
    <property type="entry name" value="PH domain-like"/>
    <property type="match status" value="2"/>
</dbReference>
<dbReference type="InterPro" id="IPR001849">
    <property type="entry name" value="PH_domain"/>
</dbReference>
<feature type="domain" description="IRS-type PTB" evidence="3">
    <location>
        <begin position="125"/>
        <end position="230"/>
    </location>
</feature>
<evidence type="ECO:0000256" key="1">
    <source>
        <dbReference type="SAM" id="MobiDB-lite"/>
    </source>
</evidence>
<dbReference type="GO" id="GO:0007169">
    <property type="term" value="P:cell surface receptor protein tyrosine kinase signaling pathway"/>
    <property type="evidence" value="ECO:0007669"/>
    <property type="project" value="TreeGrafter"/>
</dbReference>
<dbReference type="SMART" id="SM00310">
    <property type="entry name" value="PTBI"/>
    <property type="match status" value="1"/>
</dbReference>
<dbReference type="PANTHER" id="PTHR21258:SF62">
    <property type="entry name" value="INSULIN RECEPTOR SUBSTRATE 1"/>
    <property type="match status" value="1"/>
</dbReference>
<dbReference type="Pfam" id="PF02174">
    <property type="entry name" value="IRS"/>
    <property type="match status" value="1"/>
</dbReference>
<accession>A0A9N9SLM4</accession>
<dbReference type="GO" id="GO:0007265">
    <property type="term" value="P:Ras protein signal transduction"/>
    <property type="evidence" value="ECO:0007669"/>
    <property type="project" value="TreeGrafter"/>
</dbReference>
<dbReference type="Proteomes" id="UP001153737">
    <property type="component" value="Chromosome 6"/>
</dbReference>
<feature type="region of interest" description="Disordered" evidence="1">
    <location>
        <begin position="251"/>
        <end position="313"/>
    </location>
</feature>
<dbReference type="OrthoDB" id="6243387at2759"/>
<feature type="domain" description="PH" evidence="2">
    <location>
        <begin position="5"/>
        <end position="104"/>
    </location>
</feature>
<evidence type="ECO:0000259" key="2">
    <source>
        <dbReference type="PROSITE" id="PS50003"/>
    </source>
</evidence>
<dbReference type="SMART" id="SM00233">
    <property type="entry name" value="PH"/>
    <property type="match status" value="1"/>
</dbReference>
<dbReference type="InterPro" id="IPR002404">
    <property type="entry name" value="IRS_PTB"/>
</dbReference>
<dbReference type="Gene3D" id="2.30.29.30">
    <property type="entry name" value="Pleckstrin-homology domain (PH domain)/Phosphotyrosine-binding domain (PTB)"/>
    <property type="match status" value="2"/>
</dbReference>
<evidence type="ECO:0000313" key="5">
    <source>
        <dbReference type="Proteomes" id="UP001153737"/>
    </source>
</evidence>
<proteinExistence type="predicted"/>
<dbReference type="EMBL" id="OU896712">
    <property type="protein sequence ID" value="CAG9822669.1"/>
    <property type="molecule type" value="Genomic_DNA"/>
</dbReference>
<dbReference type="PANTHER" id="PTHR21258">
    <property type="entry name" value="DOCKING PROTEIN RELATED"/>
    <property type="match status" value="1"/>
</dbReference>
<name>A0A9N9SLM4_PHACE</name>
<dbReference type="SMART" id="SM01244">
    <property type="entry name" value="IRS"/>
    <property type="match status" value="1"/>
</dbReference>
<evidence type="ECO:0000259" key="3">
    <source>
        <dbReference type="PROSITE" id="PS51064"/>
    </source>
</evidence>
<dbReference type="Pfam" id="PF00169">
    <property type="entry name" value="PH"/>
    <property type="match status" value="1"/>
</dbReference>